<dbReference type="STRING" id="754035.Mesau_03388"/>
<dbReference type="HOGENOM" id="CLU_115757_0_0_5"/>
<dbReference type="GO" id="GO:0030170">
    <property type="term" value="F:pyridoxal phosphate binding"/>
    <property type="evidence" value="ECO:0007669"/>
    <property type="project" value="InterPro"/>
</dbReference>
<keyword evidence="3" id="KW-1185">Reference proteome</keyword>
<name>L0KM63_MESAW</name>
<evidence type="ECO:0000313" key="2">
    <source>
        <dbReference type="EMBL" id="AGB45755.1"/>
    </source>
</evidence>
<gene>
    <name evidence="2" type="ordered locus">Mesau_03388</name>
</gene>
<evidence type="ECO:0000313" key="3">
    <source>
        <dbReference type="Proteomes" id="UP000010998"/>
    </source>
</evidence>
<organism evidence="2 3">
    <name type="scientific">Mesorhizobium australicum (strain HAMBI 3006 / LMG 24608 / WSM2073)</name>
    <dbReference type="NCBI Taxonomy" id="754035"/>
    <lineage>
        <taxon>Bacteria</taxon>
        <taxon>Pseudomonadati</taxon>
        <taxon>Pseudomonadota</taxon>
        <taxon>Alphaproteobacteria</taxon>
        <taxon>Hyphomicrobiales</taxon>
        <taxon>Phyllobacteriaceae</taxon>
        <taxon>Mesorhizobium</taxon>
    </lineage>
</organism>
<dbReference type="InterPro" id="IPR052716">
    <property type="entry name" value="MOSC_domain"/>
</dbReference>
<proteinExistence type="predicted"/>
<dbReference type="AlphaFoldDB" id="L0KM63"/>
<protein>
    <submittedName>
        <fullName evidence="2">MOSC domain protein</fullName>
    </submittedName>
</protein>
<dbReference type="PANTHER" id="PTHR36930">
    <property type="entry name" value="METAL-SULFUR CLUSTER BIOSYNTHESIS PROTEINS YUAD-RELATED"/>
    <property type="match status" value="1"/>
</dbReference>
<dbReference type="KEGG" id="mam:Mesau_03388"/>
<dbReference type="Gene3D" id="2.40.33.20">
    <property type="entry name" value="PK beta-barrel domain-like"/>
    <property type="match status" value="1"/>
</dbReference>
<dbReference type="RefSeq" id="WP_015317178.1">
    <property type="nucleotide sequence ID" value="NC_019973.1"/>
</dbReference>
<dbReference type="PANTHER" id="PTHR36930:SF1">
    <property type="entry name" value="MOSC DOMAIN-CONTAINING PROTEIN"/>
    <property type="match status" value="1"/>
</dbReference>
<dbReference type="GeneID" id="90990749"/>
<dbReference type="eggNOG" id="COG2258">
    <property type="taxonomic scope" value="Bacteria"/>
</dbReference>
<dbReference type="SUPFAM" id="SSF50800">
    <property type="entry name" value="PK beta-barrel domain-like"/>
    <property type="match status" value="1"/>
</dbReference>
<feature type="domain" description="MOSC" evidence="1">
    <location>
        <begin position="41"/>
        <end position="200"/>
    </location>
</feature>
<dbReference type="Proteomes" id="UP000010998">
    <property type="component" value="Chromosome"/>
</dbReference>
<dbReference type="PROSITE" id="PS51340">
    <property type="entry name" value="MOSC"/>
    <property type="match status" value="1"/>
</dbReference>
<accession>L0KM63</accession>
<dbReference type="GO" id="GO:0003824">
    <property type="term" value="F:catalytic activity"/>
    <property type="evidence" value="ECO:0007669"/>
    <property type="project" value="InterPro"/>
</dbReference>
<dbReference type="InterPro" id="IPR005302">
    <property type="entry name" value="MoCF_Sase_C"/>
</dbReference>
<dbReference type="EMBL" id="CP003358">
    <property type="protein sequence ID" value="AGB45755.1"/>
    <property type="molecule type" value="Genomic_DNA"/>
</dbReference>
<dbReference type="Pfam" id="PF03473">
    <property type="entry name" value="MOSC"/>
    <property type="match status" value="1"/>
</dbReference>
<dbReference type="OrthoDB" id="9808413at2"/>
<dbReference type="GO" id="GO:0030151">
    <property type="term" value="F:molybdenum ion binding"/>
    <property type="evidence" value="ECO:0007669"/>
    <property type="project" value="InterPro"/>
</dbReference>
<sequence length="209" mass="22985">MQETNLELFPTAEPTIDIVPGRKLTAKAVALYAAPSDHFETKAVEELHLGFDGIANDFHSGMTRRSGGREPWYPRGTEMRNERQLSLVAADELSIVAERMGLEEIKPEWIGANMLIGGVPRLSMLPAGSLMFFQGGVTIKIDAQNKPCRVAGQSIATHVHASDRDAAALLFPQTAKRLRGLVAWVEKPGVVRVGEEISVRVPEQWIYKA</sequence>
<dbReference type="InterPro" id="IPR011037">
    <property type="entry name" value="Pyrv_Knase-like_insert_dom_sf"/>
</dbReference>
<reference evidence="3" key="1">
    <citation type="submission" date="2012-02" db="EMBL/GenBank/DDBJ databases">
        <title>Complete sequence of Mesorhizobium australicum WSM2073.</title>
        <authorList>
            <person name="Lucas S."/>
            <person name="Han J."/>
            <person name="Lapidus A."/>
            <person name="Cheng J.-F."/>
            <person name="Goodwin L."/>
            <person name="Pitluck S."/>
            <person name="Peters L."/>
            <person name="Gu W."/>
            <person name="Detter J.C."/>
            <person name="Han C."/>
            <person name="Tapia R."/>
            <person name="Land M."/>
            <person name="Hauser L."/>
            <person name="Kyrpides N."/>
            <person name="Ivanova N."/>
            <person name="Pagani I."/>
            <person name="Reeve W.G."/>
            <person name="Howieson J.G."/>
            <person name="Tiwari R.P."/>
            <person name="O'Hara G.W."/>
            <person name="Atkins C.A."/>
            <person name="Ronson C.W."/>
            <person name="Nandasena K.G."/>
            <person name="Woyke T."/>
        </authorList>
    </citation>
    <scope>NUCLEOTIDE SEQUENCE [LARGE SCALE GENOMIC DNA]</scope>
    <source>
        <strain evidence="3">LMG 24608 / HAMBI 3006 / WSM2073</strain>
    </source>
</reference>
<evidence type="ECO:0000259" key="1">
    <source>
        <dbReference type="PROSITE" id="PS51340"/>
    </source>
</evidence>